<evidence type="ECO:0000313" key="3">
    <source>
        <dbReference type="Proteomes" id="UP000198635"/>
    </source>
</evidence>
<feature type="transmembrane region" description="Helical" evidence="1">
    <location>
        <begin position="170"/>
        <end position="190"/>
    </location>
</feature>
<feature type="transmembrane region" description="Helical" evidence="1">
    <location>
        <begin position="72"/>
        <end position="92"/>
    </location>
</feature>
<dbReference type="Gene3D" id="1.20.950.20">
    <property type="entry name" value="Transmembrane di-heme cytochromes, Chain C"/>
    <property type="match status" value="1"/>
</dbReference>
<feature type="transmembrane region" description="Helical" evidence="1">
    <location>
        <begin position="146"/>
        <end position="164"/>
    </location>
</feature>
<dbReference type="RefSeq" id="WP_092372736.1">
    <property type="nucleotide sequence ID" value="NZ_FORX01000002.1"/>
</dbReference>
<organism evidence="2 3">
    <name type="scientific">Desulfomicrobium apsheronum</name>
    <dbReference type="NCBI Taxonomy" id="52560"/>
    <lineage>
        <taxon>Bacteria</taxon>
        <taxon>Pseudomonadati</taxon>
        <taxon>Thermodesulfobacteriota</taxon>
        <taxon>Desulfovibrionia</taxon>
        <taxon>Desulfovibrionales</taxon>
        <taxon>Desulfomicrobiaceae</taxon>
        <taxon>Desulfomicrobium</taxon>
    </lineage>
</organism>
<feature type="transmembrane region" description="Helical" evidence="1">
    <location>
        <begin position="12"/>
        <end position="29"/>
    </location>
</feature>
<dbReference type="InterPro" id="IPR036197">
    <property type="entry name" value="NarG-like_sf"/>
</dbReference>
<reference evidence="3" key="1">
    <citation type="submission" date="2016-10" db="EMBL/GenBank/DDBJ databases">
        <authorList>
            <person name="Varghese N."/>
            <person name="Submissions S."/>
        </authorList>
    </citation>
    <scope>NUCLEOTIDE SEQUENCE [LARGE SCALE GENOMIC DNA]</scope>
    <source>
        <strain evidence="3">DSM 5918</strain>
    </source>
</reference>
<gene>
    <name evidence="2" type="ORF">SAMN04488082_102276</name>
</gene>
<protein>
    <recommendedName>
        <fullName evidence="4">Nitrate reductase gamma subunit</fullName>
    </recommendedName>
</protein>
<dbReference type="NCBIfam" id="NF045723">
    <property type="entry name" value="memb_anch_TmcC"/>
    <property type="match status" value="1"/>
</dbReference>
<evidence type="ECO:0000313" key="2">
    <source>
        <dbReference type="EMBL" id="SFJ31157.1"/>
    </source>
</evidence>
<name>A0A1I3QCU0_9BACT</name>
<dbReference type="OrthoDB" id="5450521at2"/>
<evidence type="ECO:0008006" key="4">
    <source>
        <dbReference type="Google" id="ProtNLM"/>
    </source>
</evidence>
<accession>A0A1I3QCU0</accession>
<proteinExistence type="predicted"/>
<keyword evidence="3" id="KW-1185">Reference proteome</keyword>
<dbReference type="Proteomes" id="UP000198635">
    <property type="component" value="Unassembled WGS sequence"/>
</dbReference>
<dbReference type="EMBL" id="FORX01000002">
    <property type="protein sequence ID" value="SFJ31157.1"/>
    <property type="molecule type" value="Genomic_DNA"/>
</dbReference>
<evidence type="ECO:0000256" key="1">
    <source>
        <dbReference type="SAM" id="Phobius"/>
    </source>
</evidence>
<keyword evidence="1" id="KW-0812">Transmembrane</keyword>
<keyword evidence="1" id="KW-1133">Transmembrane helix</keyword>
<dbReference type="AlphaFoldDB" id="A0A1I3QCU0"/>
<dbReference type="SUPFAM" id="SSF103501">
    <property type="entry name" value="Respiratory nitrate reductase 1 gamma chain"/>
    <property type="match status" value="1"/>
</dbReference>
<keyword evidence="1" id="KW-0472">Membrane</keyword>
<dbReference type="STRING" id="52560.SAMN04488082_102276"/>
<sequence length="219" mass="24860">MQDVYLLVSGPLAWAAWTIFVLGSIYKIWSTLNTAKKKDQVLLNYVSFKYGMRSIINWSIPFNTVNMRLNPIFTGVAFFFHIAFFVLLIFVSAHQIMIEEGFGIGWFTIPDFVADIMAFAVIGACIFFAVRRVIRPEVSYVTDWTDFALLALVAAPFVTGVLAYHQLGDYMLMVVLHMVSAELLLVAIPFTRLSHMLLAPLTRAYIGSEFGMVRHVKDW</sequence>
<feature type="transmembrane region" description="Helical" evidence="1">
    <location>
        <begin position="112"/>
        <end position="134"/>
    </location>
</feature>